<dbReference type="Pfam" id="PF00094">
    <property type="entry name" value="VWD"/>
    <property type="match status" value="4"/>
</dbReference>
<dbReference type="CDD" id="cd19941">
    <property type="entry name" value="TIL"/>
    <property type="match status" value="3"/>
</dbReference>
<dbReference type="PROSITE" id="PS01185">
    <property type="entry name" value="CTCK_1"/>
    <property type="match status" value="1"/>
</dbReference>
<dbReference type="Gene3D" id="2.10.25.10">
    <property type="entry name" value="Laminin"/>
    <property type="match status" value="3"/>
</dbReference>
<comment type="subcellular location">
    <subcellularLocation>
        <location evidence="1">Secreted</location>
    </subcellularLocation>
</comment>
<evidence type="ECO:0000313" key="15">
    <source>
        <dbReference type="Proteomes" id="UP000694727"/>
    </source>
</evidence>
<feature type="region of interest" description="Disordered" evidence="10">
    <location>
        <begin position="3966"/>
        <end position="3994"/>
    </location>
</feature>
<feature type="region of interest" description="Disordered" evidence="10">
    <location>
        <begin position="3432"/>
        <end position="3462"/>
    </location>
</feature>
<dbReference type="InterPro" id="IPR050780">
    <property type="entry name" value="Mucin_vWF_Thrombospondin_sf"/>
</dbReference>
<evidence type="ECO:0000256" key="6">
    <source>
        <dbReference type="ARBA" id="ARBA00023157"/>
    </source>
</evidence>
<dbReference type="PROSITE" id="PS01225">
    <property type="entry name" value="CTCK_2"/>
    <property type="match status" value="1"/>
</dbReference>
<feature type="compositionally biased region" description="Low complexity" evidence="10">
    <location>
        <begin position="1995"/>
        <end position="3101"/>
    </location>
</feature>
<evidence type="ECO:0000256" key="5">
    <source>
        <dbReference type="ARBA" id="ARBA00023008"/>
    </source>
</evidence>
<dbReference type="InterPro" id="IPR036084">
    <property type="entry name" value="Ser_inhib-like_sf"/>
</dbReference>
<dbReference type="Proteomes" id="UP000694727">
    <property type="component" value="Unplaced"/>
</dbReference>
<dbReference type="FunFam" id="2.10.25.10:FF:000674">
    <property type="entry name" value="Mucin-2"/>
    <property type="match status" value="1"/>
</dbReference>
<keyword evidence="7" id="KW-0325">Glycoprotein</keyword>
<keyword evidence="3" id="KW-0732">Signal</keyword>
<feature type="region of interest" description="Disordered" evidence="10">
    <location>
        <begin position="3212"/>
        <end position="3340"/>
    </location>
</feature>
<sequence length="3994" mass="412432">HPICLGWLPAGWNWLELGGPPTQAPVGRSVERPCSARPAALNAAHGGQVCSTWGDFHYKTFDGDVFRFPGLCNYVFSAHCGAAYEDFNIQLRRGPAPNATAPSRVTMKLDGMVVELTKSSVLVNGRTIQLPFSQSGVLVEQSSSYVKVVARLGLVFLWNQDDSLLLELDAKYANKTCGLCGDFNGIPVFNEFLSHDVRLSPIEFGNLQKMDGPMEQCQDPVPESPVNCSTSSGICKEMLSELFPGCAALVDASSYLNACQHDLCRCQQANLTSCLCHTLAEYSRQCAHAGGQPLDWRGPHLCPQTCPQNTEYRECGSPCADTCSNLEHSQLCEDHCVAGCFCPKGMVLDDVGHTGCISVSECSCVYNGVTYAPGTGYSTDCSSCTCSGGRWSCQEVPCPGTCSVLGGAHFSTFDEREYTVHGDCSYVLAKPCNSSAFTVLAELRRCGLTDSETCLKSLTLSLAGGQTVIVVKASGEVFVNQIYTQLPVSTANVMLFRPSTFFIIAQTQLGLQLDVQLVPVMQVFVRLAPQLRGHTCGLCGNFNSIQADDFRTISGLVEGTAAAFANTWKTQAACPNIKNNFEDPCSLSVENEKYAQHWCSRLTDTHGPFARCHAAVNPSTYYSNCMFDTCNCEKSEDCMCAALSSYVRACAARGVLLSGWRDGVCTTPTATCPKSLTYRYHISTCQATCRARSDEGDATCSVSFVPVDGCTCSNDTFLDDTGKCVPATSCPCYYRVCVPPMVYFDCRNATPGATGAGCQKSCHTLDMDCYSSQCVPGCVCPSGLVASGEGGCIPASDCPCVHNEASYPAGQTIRVGCNTCTCKNRTWQCTDQPCLATCAVYGDGHYLTFDGQRYSFSGDCEYTLVQDHCSGNGSAQDGFRVITENIPCGTTGTTCSKAIKLFLGSDELKLSDGKVEVIETDPGQPPPFAIRQMGIYLVVDTDAGLVLLWDKKTSIFLTLSPEFKGRVCGLCGNFDDNALNDFTTRSQSVVGDVLEFGNSWKFSPSCPDARAPKDPCTANPYRKSWAQKQCSIINSATFSACRAHVEPARYYEACVSDACACDTGGDCECFCTAVAAYARACHEVGVCVSWRTPDICPLFCDYYNPQGQCEWHYLPCGAPCMRTCRNPRGQCLHDIQGLEGCYPKCPPEAPIFDEDQMHCVTSCPTPPPPAPCRVQGKTYRPGSTVPSDENCHSCVCTVSGVQCTYDPDACVCTYDGRRFRPGEVIYHTSDGTGGCISARCGANGTIDRGVSACSPATPTPQTTFVFSTSPASLTTPGTPPGPTPHCGEECLWSPWLDVSRPGLGIDSGDFDTLENLRAHGYRVCRAPSAVECQAEDAPGVPLRALGQRVECSPTVGLICYNRDQPSGHCDNYQIRILCCSPRACPPGSTATSPPPAFNTTETGPTPGTSTSTTVKTTIWTPSTTAVSTTTSVVPSKPTSHEPSPVTCLQESCTWTKWIDGSYPGPDRNSGDFDTFQNLRAKGYRFCAKPVNVECRAESFPDTPLQALGQDVICDKTVGLVCLNKDQLPPICYNYEIRILCCEMVDTCLRSTTEPFTPESTRQSSSAWTPGVVSPSTQHSTATSGHTPTASSITSSWHGPTPPSLTPCRPQCSWSKWFDVDFPSPGPHGGDFETYSNILRSGEKICRQPEYISDLQCRAQNHPEVSSQKLGQVVECRPEVGLVCRNQDQGGKFRICLNYEVRVLCCEPKKDCPVSPITLPTTTSVRVTSPPETSSHGATSSTTSVQPSSSSSPPISSPISVQPSSSSSVPTTSATYVRSSSSSSTAIPRTTSVQPRSSSSAPTTSATYVRSSSSSSTPIPSTTSVQPSSSTSPPISSPISVQPSSSSSVPTTSTTSVQSSSSSSPPISSTISVQPSSSSSTPIPSTTSVQPRSSSSAPIPSTTSVQPSSSSSPPISSPISVQPSSSSSTPIPSTTSVQPRSSSSAPTTSATYVRSSSSSSPPISSTISVQPSSSSSVPTTSATYVRSSSFSPTAIPSTPSVQPSSSSSAPTTSATYVRSSSSSSTPIPSTTSVQPRSSSSAPIPSTTSVQPTSSGSAPTTSATSVQPSSSSSVPTTSATSVRSSSFSSTAIPSTTSVQPSSSSSAPTTSATSVQPSSSSSPPISSTISVQPSSSSSSPTTSTTSVQPSSSGSAPTTSATSVQPSSSSSPPISSTISVQPSSSSSSPTTSTTSVQPSSSGSAPTTSATSVQPSSSSSPPISSTISVQPSSSSSSPTTSTTSVQPSSSGSAPTTSATSVQPSSSSSPPISSTISVQPSSSSSSPTTSTTSVQPSSSGSAPTTSATSVQPSSSSSPPISSTISVQPSSSSSSPTTSTTSVQPSSSGSAPTTSATSVQPSSSSSPPISSTISVQPSSSSSSPTTSTTSVQPSSSGSAPTTSATSVQPSSSSSPPISSTISVQPSSSSSSPTTSTTSVQPSSSGSAPTTSATSVQPSSSSSPPISSTISVQPSSSSSSPTTSTTSVQPSSSGSAPTTSATSVQPSSSSSPPISSTISVQPSSSSSSPTTSTTSVQPSSSGSAPTTSATSVQPSSSSSPPISSTISVQPSSSSSSPTTSTTSVQPSSSGSAPTTSATSVQPSSSSSPPISSTISVQPSSSSSSPTTSTTSVQPSSSGSAPTTSATSVQPSSSSSPPISSTISVQPSSSSSSPTTSTTSVQPSSSGSAPTTSATSVQPSSSSSPPISSTISVQPSSSSSSPTTSTTSVQPSSSGSAPTTSATSVQPSSSSSPPISSTISVQPSSSSSSPTTSTTSVQPSSSGSAPTTSATSVQPSSSSSPPISSTISVQPSSSSSSPTTSTTSVQPSSSGSAPTTSATSVQPSSSSSPPISSTISVQPSSSSSSPTTSTTSVQPSSSGSAPTTSATSVQPSSSSSPPISSTISVQPSSSSSSPTTSTTSVQPSSSGSAPTTSATSVQPSSSSSPPISSTISVQPSSSSSSPTTSTTSVQPSSSGSAPTTSATSVQPSSSSSPPISSTISVQPSSSSSSPTTSTTSVQPSSSGSAPTTSATSVQPSSSSSPPISSTISVQPSSSSSSPTTSTTSVQPSSSGSAPTTSATSVHTSSSSSAPTTSATSTSVPGSTSSSRSPTPCRPQCSWSKWFDVDFPSPGPHGGDFETYSNILRSGEKICRQPEYISDLQCRAQNHPEVSIQKLGQVVECRPEVGLVCRNQDQGGKFRICLNYEVRVLCCEPKKDCPVSPITLPTTTSVRVTSPPETSSHGATSSTTSVQPSSSSSAPTTSATSVQPSSSGSAPTTSATSVQPSSSGSAPTTSATSVQSSSSGSVPTTSATSVQPSRSPSSPFTPPLSPHEPTVTQSLATSTSSPSPSSQTCYCRFAIPIWVEGPLPVPPSWYTQCTSSLVGSLSVWSWRKPRLGVSCWPGSSHLLLPVPGSIIYEETDLSGHCYYAVCSLACRVVRRTDLSCPTSRPPPASSTPRPGSSPSSHVPQHGCPNAVPPRMKGETWPMPNCTEASCEGNGVISVRPRHCPKVQKPTCANGYPAVKVAKPERCCQDYQCQCVCSGWGDPHYITFDGTYYTFLDNCTYVLVQQIVPVYGHFRVLVDNYFCGAEDGLSCPQSIIVEYQQDRVVLTRRPVRGVMTNQIIFNNEVVSPGFRKDGIVVSQVGIKMYVAIPEIGVQVMFSGLIFSVEVPFSKFANNTEGQCGTCTNDQKDECRLPGGAVVASCSDMSSHWKVTLPGQPPCHAPPPRPTVVEPTTPPTSCPPSPICQLILSEVFAPCHAEIPPWPFFQGCVFDHCHMPDTDVLCSGLELYAALCASLGVCIDWRATPGLRRPPAALGHWLPAPPAGTAAPGQAGDRGLGAHMSFHSQPGHTVSFDCQECSCDGHTRTVSCRSQTCPLPPACQEPGLVPVPEALQSGQCCPQYSCGKPQALVGSAPRYSPEANAVEHRCKCCQELQVALRNVTLHCPDGSSRAFSYTEVEKCGCVGQRCDSHGDLSLSEEEAPQLSRDAGHGLWRTGAPQPRPLQ</sequence>
<feature type="region of interest" description="Disordered" evidence="10">
    <location>
        <begin position="1389"/>
        <end position="1414"/>
    </location>
</feature>
<feature type="domain" description="VWFC" evidence="12">
    <location>
        <begin position="3837"/>
        <end position="3895"/>
    </location>
</feature>
<feature type="compositionally biased region" description="Low complexity" evidence="10">
    <location>
        <begin position="3444"/>
        <end position="3454"/>
    </location>
</feature>
<evidence type="ECO:0000256" key="9">
    <source>
        <dbReference type="PROSITE-ProRule" id="PRU00039"/>
    </source>
</evidence>
<evidence type="ECO:0000313" key="14">
    <source>
        <dbReference type="Ensembl" id="ENSSSCP00025045044.1"/>
    </source>
</evidence>
<organism evidence="14 15">
    <name type="scientific">Sus scrofa</name>
    <name type="common">Pig</name>
    <dbReference type="NCBI Taxonomy" id="9823"/>
    <lineage>
        <taxon>Eukaryota</taxon>
        <taxon>Metazoa</taxon>
        <taxon>Chordata</taxon>
        <taxon>Craniata</taxon>
        <taxon>Vertebrata</taxon>
        <taxon>Euteleostomi</taxon>
        <taxon>Mammalia</taxon>
        <taxon>Eutheria</taxon>
        <taxon>Laurasiatheria</taxon>
        <taxon>Artiodactyla</taxon>
        <taxon>Suina</taxon>
        <taxon>Suidae</taxon>
        <taxon>Sus</taxon>
    </lineage>
</organism>
<comment type="caution">
    <text evidence="9">Lacks conserved residue(s) required for the propagation of feature annotation.</text>
</comment>
<feature type="compositionally biased region" description="Low complexity" evidence="10">
    <location>
        <begin position="1399"/>
        <end position="1414"/>
    </location>
</feature>
<keyword evidence="5" id="KW-0186">Copper</keyword>
<feature type="domain" description="CTCK" evidence="11">
    <location>
        <begin position="3846"/>
        <end position="3959"/>
    </location>
</feature>
<dbReference type="PANTHER" id="PTHR11339:SF401">
    <property type="entry name" value="MUCIN-5AC"/>
    <property type="match status" value="1"/>
</dbReference>
<dbReference type="Ensembl" id="ENSSSCT00025101903.1">
    <property type="protein sequence ID" value="ENSSSCP00025045044.1"/>
    <property type="gene ID" value="ENSSSCG00025072782.1"/>
</dbReference>
<feature type="compositionally biased region" description="Polar residues" evidence="10">
    <location>
        <begin position="1554"/>
        <end position="1597"/>
    </location>
</feature>
<feature type="domain" description="VWFD" evidence="13">
    <location>
        <begin position="48"/>
        <end position="218"/>
    </location>
</feature>
<feature type="compositionally biased region" description="Polar residues" evidence="10">
    <location>
        <begin position="1985"/>
        <end position="1994"/>
    </location>
</feature>
<evidence type="ECO:0000256" key="8">
    <source>
        <dbReference type="ARBA" id="ARBA00063950"/>
    </source>
</evidence>
<feature type="domain" description="VWFD" evidence="13">
    <location>
        <begin position="400"/>
        <end position="575"/>
    </location>
</feature>
<reference evidence="14" key="1">
    <citation type="submission" date="2025-08" db="UniProtKB">
        <authorList>
            <consortium name="Ensembl"/>
        </authorList>
    </citation>
    <scope>IDENTIFICATION</scope>
</reference>
<dbReference type="SUPFAM" id="SSF57567">
    <property type="entry name" value="Serine protease inhibitors"/>
    <property type="match status" value="3"/>
</dbReference>
<accession>A0A8D0V1B8</accession>
<protein>
    <recommendedName>
        <fullName evidence="16">Mucin 5AC, oligomeric mucus/gel-forming</fullName>
    </recommendedName>
</protein>
<dbReference type="Pfam" id="PF08742">
    <property type="entry name" value="C8"/>
    <property type="match status" value="4"/>
</dbReference>
<evidence type="ECO:0000256" key="3">
    <source>
        <dbReference type="ARBA" id="ARBA00022729"/>
    </source>
</evidence>
<dbReference type="SMART" id="SM00832">
    <property type="entry name" value="C8"/>
    <property type="match status" value="4"/>
</dbReference>
<feature type="compositionally biased region" description="Low complexity" evidence="10">
    <location>
        <begin position="3213"/>
        <end position="3312"/>
    </location>
</feature>
<evidence type="ECO:0008006" key="16">
    <source>
        <dbReference type="Google" id="ProtNLM"/>
    </source>
</evidence>
<feature type="region of interest" description="Disordered" evidence="10">
    <location>
        <begin position="1716"/>
        <end position="3104"/>
    </location>
</feature>
<comment type="subunit">
    <text evidence="8">Homomultimer; disulfide-linked. The N- and C-terminus mediate their assembly into higher order structures to form filaments. The CTCK domains of two polypeptides associate in the endoplasmic reticulum to generate intermolecularly disulfide-bonded dimers. These dimers progress to the Golgi apparatus, which is a more acidic environment than the endoplasmic reticulum. Under acidic conditions, the N-termini form non-covalent intermolecular interactions that juxtapose assemblies from different CTCK-linked dimers to produce long, disulfide-linked polymers that remain highly compact until secretion.</text>
</comment>
<evidence type="ECO:0000259" key="11">
    <source>
        <dbReference type="PROSITE" id="PS01225"/>
    </source>
</evidence>
<evidence type="ECO:0000256" key="7">
    <source>
        <dbReference type="ARBA" id="ARBA00023180"/>
    </source>
</evidence>
<dbReference type="SMART" id="SM00216">
    <property type="entry name" value="VWD"/>
    <property type="match status" value="4"/>
</dbReference>
<keyword evidence="4" id="KW-0677">Repeat</keyword>
<dbReference type="InterPro" id="IPR002919">
    <property type="entry name" value="TIL_dom"/>
</dbReference>
<feature type="domain" description="VWFD" evidence="13">
    <location>
        <begin position="836"/>
        <end position="1007"/>
    </location>
</feature>
<proteinExistence type="predicted"/>
<keyword evidence="2" id="KW-0964">Secreted</keyword>
<evidence type="ECO:0000256" key="4">
    <source>
        <dbReference type="ARBA" id="ARBA00022737"/>
    </source>
</evidence>
<keyword evidence="6" id="KW-1015">Disulfide bond</keyword>
<dbReference type="PROSITE" id="PS50184">
    <property type="entry name" value="VWFC_2"/>
    <property type="match status" value="1"/>
</dbReference>
<name>A0A8D0V1B8_PIG</name>
<dbReference type="GO" id="GO:0005576">
    <property type="term" value="C:extracellular region"/>
    <property type="evidence" value="ECO:0007669"/>
    <property type="project" value="UniProtKB-SubCell"/>
</dbReference>
<dbReference type="PROSITE" id="PS51233">
    <property type="entry name" value="VWFD"/>
    <property type="match status" value="4"/>
</dbReference>
<dbReference type="InterPro" id="IPR025155">
    <property type="entry name" value="WxxW_domain"/>
</dbReference>
<evidence type="ECO:0000259" key="12">
    <source>
        <dbReference type="PROSITE" id="PS50184"/>
    </source>
</evidence>
<feature type="region of interest" description="Disordered" evidence="10">
    <location>
        <begin position="1554"/>
        <end position="1603"/>
    </location>
</feature>
<dbReference type="InterPro" id="IPR001846">
    <property type="entry name" value="VWF_type-D"/>
</dbReference>
<evidence type="ECO:0000256" key="1">
    <source>
        <dbReference type="ARBA" id="ARBA00004613"/>
    </source>
</evidence>
<dbReference type="SMART" id="SM00215">
    <property type="entry name" value="VWC_out"/>
    <property type="match status" value="2"/>
</dbReference>
<dbReference type="Pfam" id="PF25962">
    <property type="entry name" value="TIL_OTOGL_Mucin"/>
    <property type="match status" value="1"/>
</dbReference>
<evidence type="ECO:0000256" key="10">
    <source>
        <dbReference type="SAM" id="MobiDB-lite"/>
    </source>
</evidence>
<dbReference type="Pfam" id="PF01826">
    <property type="entry name" value="TIL"/>
    <property type="match status" value="1"/>
</dbReference>
<feature type="compositionally biased region" description="Low complexity" evidence="10">
    <location>
        <begin position="3326"/>
        <end position="3340"/>
    </location>
</feature>
<feature type="domain" description="VWFD" evidence="13">
    <location>
        <begin position="3528"/>
        <end position="3712"/>
    </location>
</feature>
<dbReference type="InterPro" id="IPR058753">
    <property type="entry name" value="TIL_OTOGL_Mucin"/>
</dbReference>
<dbReference type="Pfam" id="PF13330">
    <property type="entry name" value="Mucin2_WxxW"/>
    <property type="match status" value="4"/>
</dbReference>
<evidence type="ECO:0000259" key="13">
    <source>
        <dbReference type="PROSITE" id="PS51233"/>
    </source>
</evidence>
<dbReference type="InterPro" id="IPR006207">
    <property type="entry name" value="Cys_knot_C"/>
</dbReference>
<dbReference type="PANTHER" id="PTHR11339">
    <property type="entry name" value="EXTRACELLULAR MATRIX GLYCOPROTEIN RELATED"/>
    <property type="match status" value="1"/>
</dbReference>
<dbReference type="InterPro" id="IPR001007">
    <property type="entry name" value="VWF_dom"/>
</dbReference>
<dbReference type="FunFam" id="2.10.25.10:FF:000414">
    <property type="entry name" value="von Willebrand factor"/>
    <property type="match status" value="1"/>
</dbReference>
<dbReference type="FunFam" id="2.10.25.10:FF:000153">
    <property type="entry name" value="MUC5B isoform 1"/>
    <property type="match status" value="1"/>
</dbReference>
<feature type="compositionally biased region" description="Low complexity" evidence="10">
    <location>
        <begin position="1717"/>
        <end position="1984"/>
    </location>
</feature>
<evidence type="ECO:0000256" key="2">
    <source>
        <dbReference type="ARBA" id="ARBA00022525"/>
    </source>
</evidence>
<dbReference type="SMART" id="SM00214">
    <property type="entry name" value="VWC"/>
    <property type="match status" value="3"/>
</dbReference>
<dbReference type="InterPro" id="IPR014853">
    <property type="entry name" value="VWF/SSPO/ZAN-like_Cys-rich_dom"/>
</dbReference>